<dbReference type="InterPro" id="IPR017930">
    <property type="entry name" value="Myb_dom"/>
</dbReference>
<keyword evidence="5" id="KW-0539">Nucleus</keyword>
<protein>
    <submittedName>
        <fullName evidence="9">Uncharacterized protein</fullName>
    </submittedName>
</protein>
<proteinExistence type="predicted"/>
<dbReference type="CDD" id="cd00167">
    <property type="entry name" value="SANT"/>
    <property type="match status" value="2"/>
</dbReference>
<evidence type="ECO:0000259" key="7">
    <source>
        <dbReference type="PROSITE" id="PS51293"/>
    </source>
</evidence>
<evidence type="ECO:0000256" key="1">
    <source>
        <dbReference type="ARBA" id="ARBA00004123"/>
    </source>
</evidence>
<dbReference type="SUPFAM" id="SSF46689">
    <property type="entry name" value="Homeodomain-like"/>
    <property type="match status" value="2"/>
</dbReference>
<dbReference type="SMART" id="SM00717">
    <property type="entry name" value="SANT"/>
    <property type="match status" value="2"/>
</dbReference>
<dbReference type="PROSITE" id="PS51293">
    <property type="entry name" value="SANT"/>
    <property type="match status" value="1"/>
</dbReference>
<reference evidence="9" key="1">
    <citation type="submission" date="2023-03" db="EMBL/GenBank/DDBJ databases">
        <title>Chromosome-scale reference genome and RAD-based genetic map of yellow starthistle (Centaurea solstitialis) reveal putative structural variation and QTLs associated with invader traits.</title>
        <authorList>
            <person name="Reatini B."/>
            <person name="Cang F.A."/>
            <person name="Jiang Q."/>
            <person name="Mckibben M.T.W."/>
            <person name="Barker M.S."/>
            <person name="Rieseberg L.H."/>
            <person name="Dlugosch K.M."/>
        </authorList>
    </citation>
    <scope>NUCLEOTIDE SEQUENCE</scope>
    <source>
        <strain evidence="9">CAN-66</strain>
        <tissue evidence="9">Leaf</tissue>
    </source>
</reference>
<evidence type="ECO:0000256" key="5">
    <source>
        <dbReference type="ARBA" id="ARBA00023242"/>
    </source>
</evidence>
<dbReference type="FunFam" id="1.10.10.60:FF:000009">
    <property type="entry name" value="transcription factor MYB1R1"/>
    <property type="match status" value="1"/>
</dbReference>
<dbReference type="PANTHER" id="PTHR44042">
    <property type="entry name" value="DUPLICATED HOMEODOMAIN-LIKE SUPERFAMILY PROTEIN-RELATED"/>
    <property type="match status" value="1"/>
</dbReference>
<dbReference type="PROSITE" id="PS51294">
    <property type="entry name" value="HTH_MYB"/>
    <property type="match status" value="1"/>
</dbReference>
<keyword evidence="4" id="KW-0804">Transcription</keyword>
<evidence type="ECO:0000313" key="10">
    <source>
        <dbReference type="Proteomes" id="UP001172457"/>
    </source>
</evidence>
<dbReference type="Gene3D" id="1.10.10.60">
    <property type="entry name" value="Homeodomain-like"/>
    <property type="match status" value="2"/>
</dbReference>
<comment type="subcellular location">
    <subcellularLocation>
        <location evidence="1">Nucleus</location>
    </subcellularLocation>
</comment>
<evidence type="ECO:0000259" key="8">
    <source>
        <dbReference type="PROSITE" id="PS51294"/>
    </source>
</evidence>
<organism evidence="9 10">
    <name type="scientific">Centaurea solstitialis</name>
    <name type="common">yellow star-thistle</name>
    <dbReference type="NCBI Taxonomy" id="347529"/>
    <lineage>
        <taxon>Eukaryota</taxon>
        <taxon>Viridiplantae</taxon>
        <taxon>Streptophyta</taxon>
        <taxon>Embryophyta</taxon>
        <taxon>Tracheophyta</taxon>
        <taxon>Spermatophyta</taxon>
        <taxon>Magnoliopsida</taxon>
        <taxon>eudicotyledons</taxon>
        <taxon>Gunneridae</taxon>
        <taxon>Pentapetalae</taxon>
        <taxon>asterids</taxon>
        <taxon>campanulids</taxon>
        <taxon>Asterales</taxon>
        <taxon>Asteraceae</taxon>
        <taxon>Carduoideae</taxon>
        <taxon>Cardueae</taxon>
        <taxon>Centaureinae</taxon>
        <taxon>Centaurea</taxon>
    </lineage>
</organism>
<dbReference type="NCBIfam" id="TIGR01557">
    <property type="entry name" value="myb_SHAQKYF"/>
    <property type="match status" value="1"/>
</dbReference>
<evidence type="ECO:0000256" key="4">
    <source>
        <dbReference type="ARBA" id="ARBA00023163"/>
    </source>
</evidence>
<evidence type="ECO:0000256" key="3">
    <source>
        <dbReference type="ARBA" id="ARBA00023125"/>
    </source>
</evidence>
<feature type="domain" description="HTH myb-type" evidence="8">
    <location>
        <begin position="122"/>
        <end position="171"/>
    </location>
</feature>
<dbReference type="Proteomes" id="UP001172457">
    <property type="component" value="Chromosome 2"/>
</dbReference>
<evidence type="ECO:0000256" key="2">
    <source>
        <dbReference type="ARBA" id="ARBA00023015"/>
    </source>
</evidence>
<dbReference type="PANTHER" id="PTHR44042:SF54">
    <property type="entry name" value="MYB-LIKE DNA-BINDING DOMAIN, SHAQKYF CLASS PROTEIN"/>
    <property type="match status" value="1"/>
</dbReference>
<dbReference type="InterPro" id="IPR017884">
    <property type="entry name" value="SANT_dom"/>
</dbReference>
<dbReference type="GO" id="GO:0003677">
    <property type="term" value="F:DNA binding"/>
    <property type="evidence" value="ECO:0007669"/>
    <property type="project" value="UniProtKB-KW"/>
</dbReference>
<dbReference type="EMBL" id="JARYMX010000002">
    <property type="protein sequence ID" value="KAJ9560270.1"/>
    <property type="molecule type" value="Genomic_DNA"/>
</dbReference>
<dbReference type="InterPro" id="IPR006447">
    <property type="entry name" value="Myb_dom_plants"/>
</dbReference>
<evidence type="ECO:0000313" key="9">
    <source>
        <dbReference type="EMBL" id="KAJ9560270.1"/>
    </source>
</evidence>
<comment type="caution">
    <text evidence="9">The sequence shown here is derived from an EMBL/GenBank/DDBJ whole genome shotgun (WGS) entry which is preliminary data.</text>
</comment>
<dbReference type="InterPro" id="IPR001005">
    <property type="entry name" value="SANT/Myb"/>
</dbReference>
<feature type="domain" description="Myb-like" evidence="6">
    <location>
        <begin position="120"/>
        <end position="167"/>
    </location>
</feature>
<dbReference type="AlphaFoldDB" id="A0AA38WPN2"/>
<keyword evidence="3" id="KW-0238">DNA-binding</keyword>
<dbReference type="GO" id="GO:0005634">
    <property type="term" value="C:nucleus"/>
    <property type="evidence" value="ECO:0007669"/>
    <property type="project" value="UniProtKB-SubCell"/>
</dbReference>
<name>A0AA38WPN2_9ASTR</name>
<evidence type="ECO:0000259" key="6">
    <source>
        <dbReference type="PROSITE" id="PS50090"/>
    </source>
</evidence>
<keyword evidence="2" id="KW-0805">Transcription regulation</keyword>
<dbReference type="Pfam" id="PF00249">
    <property type="entry name" value="Myb_DNA-binding"/>
    <property type="match status" value="1"/>
</dbReference>
<feature type="domain" description="SANT" evidence="7">
    <location>
        <begin position="123"/>
        <end position="171"/>
    </location>
</feature>
<accession>A0AA38WPN2</accession>
<dbReference type="InterPro" id="IPR009057">
    <property type="entry name" value="Homeodomain-like_sf"/>
</dbReference>
<dbReference type="PROSITE" id="PS50090">
    <property type="entry name" value="MYB_LIKE"/>
    <property type="match status" value="1"/>
</dbReference>
<gene>
    <name evidence="9" type="ORF">OSB04_005430</name>
</gene>
<keyword evidence="10" id="KW-1185">Reference proteome</keyword>
<sequence>MEFPNQQNFQTEDTLMYLVLTPPEVNCIEWTFAENKLFENAIAEIDPSSPNFFETLAFKVPNRSIEEIKVHYQALVEDIEMIDADIIKPPKYIDEQTLIANGDSSFMQPENGNDQRTSIRIPWTKEEHRLFLLGLEKFGKGNWKSISTHFVVTKTPAQVASHAQKYYQRLCSPIPIERRRASIHDVQLPTQDHVQQATNLNINWCDSFH</sequence>